<dbReference type="EMBL" id="MU393537">
    <property type="protein sequence ID" value="KAI4861985.1"/>
    <property type="molecule type" value="Genomic_DNA"/>
</dbReference>
<name>A0ACB9YRD5_9PEZI</name>
<dbReference type="Proteomes" id="UP001497700">
    <property type="component" value="Unassembled WGS sequence"/>
</dbReference>
<organism evidence="1 2">
    <name type="scientific">Hypoxylon rubiginosum</name>
    <dbReference type="NCBI Taxonomy" id="110542"/>
    <lineage>
        <taxon>Eukaryota</taxon>
        <taxon>Fungi</taxon>
        <taxon>Dikarya</taxon>
        <taxon>Ascomycota</taxon>
        <taxon>Pezizomycotina</taxon>
        <taxon>Sordariomycetes</taxon>
        <taxon>Xylariomycetidae</taxon>
        <taxon>Xylariales</taxon>
        <taxon>Hypoxylaceae</taxon>
        <taxon>Hypoxylon</taxon>
    </lineage>
</organism>
<reference evidence="1 2" key="1">
    <citation type="journal article" date="2022" name="New Phytol.">
        <title>Ecological generalism drives hyperdiversity of secondary metabolite gene clusters in xylarialean endophytes.</title>
        <authorList>
            <person name="Franco M.E.E."/>
            <person name="Wisecaver J.H."/>
            <person name="Arnold A.E."/>
            <person name="Ju Y.M."/>
            <person name="Slot J.C."/>
            <person name="Ahrendt S."/>
            <person name="Moore L.P."/>
            <person name="Eastman K.E."/>
            <person name="Scott K."/>
            <person name="Konkel Z."/>
            <person name="Mondo S.J."/>
            <person name="Kuo A."/>
            <person name="Hayes R.D."/>
            <person name="Haridas S."/>
            <person name="Andreopoulos B."/>
            <person name="Riley R."/>
            <person name="LaButti K."/>
            <person name="Pangilinan J."/>
            <person name="Lipzen A."/>
            <person name="Amirebrahimi M."/>
            <person name="Yan J."/>
            <person name="Adam C."/>
            <person name="Keymanesh K."/>
            <person name="Ng V."/>
            <person name="Louie K."/>
            <person name="Northen T."/>
            <person name="Drula E."/>
            <person name="Henrissat B."/>
            <person name="Hsieh H.M."/>
            <person name="Youens-Clark K."/>
            <person name="Lutzoni F."/>
            <person name="Miadlikowska J."/>
            <person name="Eastwood D.C."/>
            <person name="Hamelin R.C."/>
            <person name="Grigoriev I.V."/>
            <person name="U'Ren J.M."/>
        </authorList>
    </citation>
    <scope>NUCLEOTIDE SEQUENCE [LARGE SCALE GENOMIC DNA]</scope>
    <source>
        <strain evidence="1 2">CBS 119005</strain>
    </source>
</reference>
<evidence type="ECO:0000313" key="1">
    <source>
        <dbReference type="EMBL" id="KAI4861985.1"/>
    </source>
</evidence>
<comment type="caution">
    <text evidence="1">The sequence shown here is derived from an EMBL/GenBank/DDBJ whole genome shotgun (WGS) entry which is preliminary data.</text>
</comment>
<gene>
    <name evidence="1" type="ORF">F4820DRAFT_431969</name>
</gene>
<keyword evidence="2" id="KW-1185">Reference proteome</keyword>
<sequence length="394" mass="43266">MSSVAALFPPGTDLCKIPGGTPPVGQLPNFDDPGLKPVVISVGVILTTIAVVFGLGRIYVNLRKLVLSDLFVLLTILSNLAHLVTMIVFVKYFRHGWNLPLCWLNGQFAQLTYAWENLLNVSLFCAKAATLLLFRQLFTISHAMNVAIWVGIAATFVINASGLVVTSYFSAPHAGETWDEHIVQAVTQNIIFVLYWSVAQGSASTLLDLYIFILPLPILFRLNLSRRRKVQVIAIFLVAILGVVASVISLVFRVKSIQGTTPDSIYNAGVLLTNNLVEMNIALIICSAPAFSNFMRNNVLESRTFKWLRSTLGDSKSGQSRSNLPKTWDPNHPRTGREKAPNQGYIEMSDTWLFHGDATVDIEARGDALTISSDDVSGLQVLKSVNVEHAEKSP</sequence>
<accession>A0ACB9YRD5</accession>
<evidence type="ECO:0000313" key="2">
    <source>
        <dbReference type="Proteomes" id="UP001497700"/>
    </source>
</evidence>
<protein>
    <submittedName>
        <fullName evidence="1">Uncharacterized protein</fullName>
    </submittedName>
</protein>
<proteinExistence type="predicted"/>